<evidence type="ECO:0000313" key="3">
    <source>
        <dbReference type="EMBL" id="SDJ66069.1"/>
    </source>
</evidence>
<feature type="transmembrane region" description="Helical" evidence="2">
    <location>
        <begin position="23"/>
        <end position="48"/>
    </location>
</feature>
<keyword evidence="2" id="KW-0812">Transmembrane</keyword>
<keyword evidence="2" id="KW-1133">Transmembrane helix</keyword>
<dbReference type="Proteomes" id="UP000182130">
    <property type="component" value="Unassembled WGS sequence"/>
</dbReference>
<accession>A0A1G8VJD6</accession>
<feature type="transmembrane region" description="Helical" evidence="2">
    <location>
        <begin position="60"/>
        <end position="84"/>
    </location>
</feature>
<sequence>MMGAMTEQAPVPARKKGNWGAKIILILVALVFAVISYFALAAFLPRWWSQTIGQQVNGSISAGILAGMFYGFVFTFAATLVALIGLNRKVGWPFKIALVVLGVAISTPNLLTLSIALGSGGGAHAGERVLDVDAPGFRTASLVAAIAGFVAAVVLVVFIQLWRSRGRKMKTLRQAEKDRLQAEKESGRPEAVGPASGAAGTDPANTGGSAPSAADRPNGKPDRQ</sequence>
<gene>
    <name evidence="3" type="ORF">SAMN05216555_11446</name>
</gene>
<dbReference type="InterPro" id="IPR036259">
    <property type="entry name" value="MFS_trans_sf"/>
</dbReference>
<feature type="region of interest" description="Disordered" evidence="1">
    <location>
        <begin position="176"/>
        <end position="224"/>
    </location>
</feature>
<reference evidence="4" key="1">
    <citation type="submission" date="2016-10" db="EMBL/GenBank/DDBJ databases">
        <authorList>
            <person name="Varghese N."/>
            <person name="Submissions S."/>
        </authorList>
    </citation>
    <scope>NUCLEOTIDE SEQUENCE [LARGE SCALE GENOMIC DNA]</scope>
    <source>
        <strain evidence="4">CGMCC 1.10783</strain>
    </source>
</reference>
<dbReference type="SUPFAM" id="SSF103473">
    <property type="entry name" value="MFS general substrate transporter"/>
    <property type="match status" value="1"/>
</dbReference>
<protein>
    <recommendedName>
        <fullName evidence="5">Permease</fullName>
    </recommendedName>
</protein>
<keyword evidence="2" id="KW-0472">Membrane</keyword>
<evidence type="ECO:0000313" key="4">
    <source>
        <dbReference type="Proteomes" id="UP000182130"/>
    </source>
</evidence>
<keyword evidence="4" id="KW-1185">Reference proteome</keyword>
<evidence type="ECO:0008006" key="5">
    <source>
        <dbReference type="Google" id="ProtNLM"/>
    </source>
</evidence>
<name>A0A1G8VJD6_9MICC</name>
<dbReference type="STRING" id="1045773.SAMN05216555_11446"/>
<feature type="compositionally biased region" description="Basic and acidic residues" evidence="1">
    <location>
        <begin position="176"/>
        <end position="188"/>
    </location>
</feature>
<dbReference type="EMBL" id="FNEI01000014">
    <property type="protein sequence ID" value="SDJ66069.1"/>
    <property type="molecule type" value="Genomic_DNA"/>
</dbReference>
<dbReference type="AlphaFoldDB" id="A0A1G8VJD6"/>
<organism evidence="3 4">
    <name type="scientific">Arthrobacter cupressi</name>
    <dbReference type="NCBI Taxonomy" id="1045773"/>
    <lineage>
        <taxon>Bacteria</taxon>
        <taxon>Bacillati</taxon>
        <taxon>Actinomycetota</taxon>
        <taxon>Actinomycetes</taxon>
        <taxon>Micrococcales</taxon>
        <taxon>Micrococcaceae</taxon>
        <taxon>Arthrobacter</taxon>
    </lineage>
</organism>
<evidence type="ECO:0000256" key="2">
    <source>
        <dbReference type="SAM" id="Phobius"/>
    </source>
</evidence>
<proteinExistence type="predicted"/>
<feature type="transmembrane region" description="Helical" evidence="2">
    <location>
        <begin position="137"/>
        <end position="162"/>
    </location>
</feature>
<evidence type="ECO:0000256" key="1">
    <source>
        <dbReference type="SAM" id="MobiDB-lite"/>
    </source>
</evidence>
<feature type="transmembrane region" description="Helical" evidence="2">
    <location>
        <begin position="96"/>
        <end position="117"/>
    </location>
</feature>